<dbReference type="EMBL" id="RDPI01000060">
    <property type="protein sequence ID" value="MBF4375186.1"/>
    <property type="molecule type" value="Genomic_DNA"/>
</dbReference>
<comment type="caution">
    <text evidence="1">The sequence shown here is derived from an EMBL/GenBank/DDBJ whole genome shotgun (WGS) entry which is preliminary data.</text>
</comment>
<proteinExistence type="predicted"/>
<organism evidence="1 2">
    <name type="scientific">Vibrio anguillarum</name>
    <name type="common">Listonella anguillarum</name>
    <dbReference type="NCBI Taxonomy" id="55601"/>
    <lineage>
        <taxon>Bacteria</taxon>
        <taxon>Pseudomonadati</taxon>
        <taxon>Pseudomonadota</taxon>
        <taxon>Gammaproteobacteria</taxon>
        <taxon>Vibrionales</taxon>
        <taxon>Vibrionaceae</taxon>
        <taxon>Vibrio</taxon>
    </lineage>
</organism>
<gene>
    <name evidence="1" type="ORF">EAY46_19225</name>
</gene>
<reference evidence="1 2" key="1">
    <citation type="journal article" date="2021" name="PeerJ">
        <title>Analysis of 44 Vibrio anguillarum genomes reveals high genetic diversity.</title>
        <authorList>
            <person name="Hansen M.J."/>
            <person name="Dalsgaard I."/>
        </authorList>
    </citation>
    <scope>NUCLEOTIDE SEQUENCE [LARGE SCALE GENOMIC DNA]</scope>
    <source>
        <strain evidence="1 2">040915-1/1B</strain>
    </source>
</reference>
<accession>A0ABR9ZAS3</accession>
<evidence type="ECO:0008006" key="3">
    <source>
        <dbReference type="Google" id="ProtNLM"/>
    </source>
</evidence>
<evidence type="ECO:0000313" key="2">
    <source>
        <dbReference type="Proteomes" id="UP000726136"/>
    </source>
</evidence>
<keyword evidence="2" id="KW-1185">Reference proteome</keyword>
<protein>
    <recommendedName>
        <fullName evidence="3">Microcin J25-processing protein McjB C-terminal domain-containing protein</fullName>
    </recommendedName>
</protein>
<name>A0ABR9ZAS3_VIBAN</name>
<sequence length="160" mass="17770">MPFGGKMGNLQELVLNFRRVMERLNPSDFVGTSLSVSKFPSACCDDSSQILAAYLTDNGFSGAALIRGEYGGKNEELHSHVWLDLDGFKIDVTADQFNKRGYDNPSVIIAQENEFLETFETTNDGIADFRIHLKDYSDPGLESDFESCYKVVLSHLSAQA</sequence>
<dbReference type="Proteomes" id="UP000726136">
    <property type="component" value="Unassembled WGS sequence"/>
</dbReference>
<evidence type="ECO:0000313" key="1">
    <source>
        <dbReference type="EMBL" id="MBF4375186.1"/>
    </source>
</evidence>